<dbReference type="AlphaFoldDB" id="A0A2K3DY67"/>
<dbReference type="ExpressionAtlas" id="A0A2K3DY67">
    <property type="expression patterns" value="baseline and differential"/>
</dbReference>
<feature type="compositionally biased region" description="Low complexity" evidence="1">
    <location>
        <begin position="229"/>
        <end position="252"/>
    </location>
</feature>
<dbReference type="PANTHER" id="PTHR48011:SF4">
    <property type="entry name" value="MITOGEN-ACTIVATED PROTEIN KINASE KINASE KINASE 19"/>
    <property type="match status" value="1"/>
</dbReference>
<feature type="compositionally biased region" description="Low complexity" evidence="1">
    <location>
        <begin position="322"/>
        <end position="332"/>
    </location>
</feature>
<gene>
    <name evidence="3" type="ORF">CHLRE_03g187300v5</name>
</gene>
<dbReference type="PaxDb" id="3055-EDP04503"/>
<feature type="region of interest" description="Disordered" evidence="1">
    <location>
        <begin position="470"/>
        <end position="498"/>
    </location>
</feature>
<evidence type="ECO:0000259" key="2">
    <source>
        <dbReference type="PROSITE" id="PS50011"/>
    </source>
</evidence>
<feature type="compositionally biased region" description="Low complexity" evidence="1">
    <location>
        <begin position="640"/>
        <end position="657"/>
    </location>
</feature>
<feature type="compositionally biased region" description="Pro residues" evidence="1">
    <location>
        <begin position="582"/>
        <end position="592"/>
    </location>
</feature>
<protein>
    <recommendedName>
        <fullName evidence="2">Protein kinase domain-containing protein</fullName>
    </recommendedName>
</protein>
<evidence type="ECO:0000256" key="1">
    <source>
        <dbReference type="SAM" id="MobiDB-lite"/>
    </source>
</evidence>
<dbReference type="InterPro" id="IPR000719">
    <property type="entry name" value="Prot_kinase_dom"/>
</dbReference>
<dbReference type="GO" id="GO:0005524">
    <property type="term" value="F:ATP binding"/>
    <property type="evidence" value="ECO:0007669"/>
    <property type="project" value="InterPro"/>
</dbReference>
<accession>A0A2K3DY67</accession>
<dbReference type="InterPro" id="IPR052751">
    <property type="entry name" value="Plant_MAPKKK"/>
</dbReference>
<keyword evidence="4" id="KW-1185">Reference proteome</keyword>
<feature type="region of interest" description="Disordered" evidence="1">
    <location>
        <begin position="313"/>
        <end position="338"/>
    </location>
</feature>
<dbReference type="PANTHER" id="PTHR48011">
    <property type="entry name" value="CCR4-NOT TRANSCRIPTIONAL COMPLEX SUBUNIT CAF120-RELATED"/>
    <property type="match status" value="1"/>
</dbReference>
<feature type="compositionally biased region" description="Low complexity" evidence="1">
    <location>
        <begin position="612"/>
        <end position="626"/>
    </location>
</feature>
<dbReference type="Gene3D" id="1.10.510.10">
    <property type="entry name" value="Transferase(Phosphotransferase) domain 1"/>
    <property type="match status" value="3"/>
</dbReference>
<feature type="domain" description="Protein kinase" evidence="2">
    <location>
        <begin position="514"/>
        <end position="993"/>
    </location>
</feature>
<dbReference type="KEGG" id="cre:CHLRE_03g187300v5"/>
<dbReference type="Gramene" id="PNW85457">
    <property type="protein sequence ID" value="PNW85457"/>
    <property type="gene ID" value="CHLRE_03g187300v5"/>
</dbReference>
<dbReference type="PROSITE" id="PS50011">
    <property type="entry name" value="PROTEIN_KINASE_DOM"/>
    <property type="match status" value="1"/>
</dbReference>
<dbReference type="RefSeq" id="XP_042926257.1">
    <property type="nucleotide sequence ID" value="XM_043061128.1"/>
</dbReference>
<feature type="compositionally biased region" description="Gly residues" evidence="1">
    <location>
        <begin position="487"/>
        <end position="497"/>
    </location>
</feature>
<evidence type="ECO:0000313" key="4">
    <source>
        <dbReference type="Proteomes" id="UP000006906"/>
    </source>
</evidence>
<name>A0A2K3DY67_CHLRE</name>
<dbReference type="SUPFAM" id="SSF56112">
    <property type="entry name" value="Protein kinase-like (PK-like)"/>
    <property type="match status" value="2"/>
</dbReference>
<feature type="compositionally biased region" description="Low complexity" evidence="1">
    <location>
        <begin position="212"/>
        <end position="221"/>
    </location>
</feature>
<feature type="region of interest" description="Disordered" evidence="1">
    <location>
        <begin position="210"/>
        <end position="266"/>
    </location>
</feature>
<reference evidence="3 4" key="1">
    <citation type="journal article" date="2007" name="Science">
        <title>The Chlamydomonas genome reveals the evolution of key animal and plant functions.</title>
        <authorList>
            <person name="Merchant S.S."/>
            <person name="Prochnik S.E."/>
            <person name="Vallon O."/>
            <person name="Harris E.H."/>
            <person name="Karpowicz S.J."/>
            <person name="Witman G.B."/>
            <person name="Terry A."/>
            <person name="Salamov A."/>
            <person name="Fritz-Laylin L.K."/>
            <person name="Marechal-Drouard L."/>
            <person name="Marshall W.F."/>
            <person name="Qu L.H."/>
            <person name="Nelson D.R."/>
            <person name="Sanderfoot A.A."/>
            <person name="Spalding M.H."/>
            <person name="Kapitonov V.V."/>
            <person name="Ren Q."/>
            <person name="Ferris P."/>
            <person name="Lindquist E."/>
            <person name="Shapiro H."/>
            <person name="Lucas S.M."/>
            <person name="Grimwood J."/>
            <person name="Schmutz J."/>
            <person name="Cardol P."/>
            <person name="Cerutti H."/>
            <person name="Chanfreau G."/>
            <person name="Chen C.L."/>
            <person name="Cognat V."/>
            <person name="Croft M.T."/>
            <person name="Dent R."/>
            <person name="Dutcher S."/>
            <person name="Fernandez E."/>
            <person name="Fukuzawa H."/>
            <person name="Gonzalez-Ballester D."/>
            <person name="Gonzalez-Halphen D."/>
            <person name="Hallmann A."/>
            <person name="Hanikenne M."/>
            <person name="Hippler M."/>
            <person name="Inwood W."/>
            <person name="Jabbari K."/>
            <person name="Kalanon M."/>
            <person name="Kuras R."/>
            <person name="Lefebvre P.A."/>
            <person name="Lemaire S.D."/>
            <person name="Lobanov A.V."/>
            <person name="Lohr M."/>
            <person name="Manuell A."/>
            <person name="Meier I."/>
            <person name="Mets L."/>
            <person name="Mittag M."/>
            <person name="Mittelmeier T."/>
            <person name="Moroney J.V."/>
            <person name="Moseley J."/>
            <person name="Napoli C."/>
            <person name="Nedelcu A.M."/>
            <person name="Niyogi K."/>
            <person name="Novoselov S.V."/>
            <person name="Paulsen I.T."/>
            <person name="Pazour G."/>
            <person name="Purton S."/>
            <person name="Ral J.P."/>
            <person name="Riano-Pachon D.M."/>
            <person name="Riekhof W."/>
            <person name="Rymarquis L."/>
            <person name="Schroda M."/>
            <person name="Stern D."/>
            <person name="Umen J."/>
            <person name="Willows R."/>
            <person name="Wilson N."/>
            <person name="Zimmer S.L."/>
            <person name="Allmer J."/>
            <person name="Balk J."/>
            <person name="Bisova K."/>
            <person name="Chen C.J."/>
            <person name="Elias M."/>
            <person name="Gendler K."/>
            <person name="Hauser C."/>
            <person name="Lamb M.R."/>
            <person name="Ledford H."/>
            <person name="Long J.C."/>
            <person name="Minagawa J."/>
            <person name="Page M.D."/>
            <person name="Pan J."/>
            <person name="Pootakham W."/>
            <person name="Roje S."/>
            <person name="Rose A."/>
            <person name="Stahlberg E."/>
            <person name="Terauchi A.M."/>
            <person name="Yang P."/>
            <person name="Ball S."/>
            <person name="Bowler C."/>
            <person name="Dieckmann C.L."/>
            <person name="Gladyshev V.N."/>
            <person name="Green P."/>
            <person name="Jorgensen R."/>
            <person name="Mayfield S."/>
            <person name="Mueller-Roeber B."/>
            <person name="Rajamani S."/>
            <person name="Sayre R.T."/>
            <person name="Brokstein P."/>
            <person name="Dubchak I."/>
            <person name="Goodstein D."/>
            <person name="Hornick L."/>
            <person name="Huang Y.W."/>
            <person name="Jhaveri J."/>
            <person name="Luo Y."/>
            <person name="Martinez D."/>
            <person name="Ngau W.C."/>
            <person name="Otillar B."/>
            <person name="Poliakov A."/>
            <person name="Porter A."/>
            <person name="Szajkowski L."/>
            <person name="Werner G."/>
            <person name="Zhou K."/>
            <person name="Grigoriev I.V."/>
            <person name="Rokhsar D.S."/>
            <person name="Grossman A.R."/>
        </authorList>
    </citation>
    <scope>NUCLEOTIDE SEQUENCE [LARGE SCALE GENOMIC DNA]</scope>
    <source>
        <strain evidence="4">CC-503</strain>
    </source>
</reference>
<dbReference type="OrthoDB" id="549375at2759"/>
<dbReference type="GO" id="GO:0004674">
    <property type="term" value="F:protein serine/threonine kinase activity"/>
    <property type="evidence" value="ECO:0000318"/>
    <property type="project" value="GO_Central"/>
</dbReference>
<dbReference type="GeneID" id="5717471"/>
<dbReference type="InParanoid" id="A0A2K3DY67"/>
<feature type="region of interest" description="Disordered" evidence="1">
    <location>
        <begin position="576"/>
        <end position="657"/>
    </location>
</feature>
<organism evidence="3 4">
    <name type="scientific">Chlamydomonas reinhardtii</name>
    <name type="common">Chlamydomonas smithii</name>
    <dbReference type="NCBI Taxonomy" id="3055"/>
    <lineage>
        <taxon>Eukaryota</taxon>
        <taxon>Viridiplantae</taxon>
        <taxon>Chlorophyta</taxon>
        <taxon>core chlorophytes</taxon>
        <taxon>Chlorophyceae</taxon>
        <taxon>CS clade</taxon>
        <taxon>Chlamydomonadales</taxon>
        <taxon>Chlamydomonadaceae</taxon>
        <taxon>Chlamydomonas</taxon>
    </lineage>
</organism>
<dbReference type="EMBL" id="CM008964">
    <property type="protein sequence ID" value="PNW85457.1"/>
    <property type="molecule type" value="Genomic_DNA"/>
</dbReference>
<dbReference type="Proteomes" id="UP000006906">
    <property type="component" value="Chromosome 3"/>
</dbReference>
<dbReference type="InterPro" id="IPR011009">
    <property type="entry name" value="Kinase-like_dom_sf"/>
</dbReference>
<dbReference type="STRING" id="3055.A0A2K3DY67"/>
<evidence type="ECO:0000313" key="3">
    <source>
        <dbReference type="EMBL" id="PNW85457.1"/>
    </source>
</evidence>
<proteinExistence type="predicted"/>
<sequence>MKQAVGLHPFAAQLPLEGEASAQDVDMVAATGNPSASHRKAEAWATGARIAFSPQPQDSSDTLLSRALFSARVIDHLGTGSQSSVTLVELPCLDCDSGSEPLLAARKMLMAGNSREALLREATALRAAAAASPFVCRCLGWAQLPGGRLALLTEYADGGSLQDELDALVQIRRQQALEAEAAWQQARAARASAAVEAALALRGSFLPPTPARPAAATAPPAEVQPSLGQLQPAQPQQQAPRAQPAPQALLPAGCAGNHEIGDADGPHNGIFRSINALEHRRSGSTCSCPLPAHHGAALASSAGAGGAVRCLSAPPPSPATPEPAAADASPPANKSWQLDRGEVTSARRFLAYPETFETCTSPAALAAALAAPSIPPHLQLKSCAAALPLTILRLPQSCAGGGSDANADAVIPSSLVSSCSVTTSCCTVEAGGEPGGAAEGGEGGSGGELPMQMLLCGGGSSFFSATSSSVRGGELSAGEGEEEEVMGGSGGLLGPMGMGVDMELDMELEDCADSSCLGGSGSGDGGSAGRAWAIEDGVEEMGEGEHDGQACGRNLKISRCASFSSGFSAGDSAWASAGGEFAPPPPPPPPPALVLRPAGCTGPAATQPPVVPTGGMASAAAATAPQPGHPPENQQHHQHGQPQQQAAPAVTSNKPAVPVTAAPAAAAAAPAAVLPPRMPPSEMLMAESRLRVVAASLLHALYGLHVQGFVHLHITPANVLCSGIGRVLLADFGTARCLIAAPHAHTDGLPCYHHVCPAPPPCPTGLMMAAASAGARAAAASAAACALTADHGGRGRVAAGAVLERLRSWAAAAGDAAARHHFVPRTRACAAAAGSDAGAAGTIDDGAAAPAAGLVGRGPNSSASVGAAEAALMVFTAPELRKAAVAAASSAATAVLSAGSLPHAEVAAAVHAAVAAAVHAAASPAADMYSLGVLLTACVVWHGDVGRMRAYQRYETDMPGWVPAGLRRLVEGLLDERPCRRPSAAAALCDPYLAGLSMDDLLI</sequence>